<dbReference type="AlphaFoldDB" id="A0A3D4SXV4"/>
<feature type="domain" description="CN hydrolase" evidence="2">
    <location>
        <begin position="1"/>
        <end position="269"/>
    </location>
</feature>
<evidence type="ECO:0000259" key="2">
    <source>
        <dbReference type="PROSITE" id="PS50263"/>
    </source>
</evidence>
<gene>
    <name evidence="3" type="ORF">DIW82_00700</name>
</gene>
<organism evidence="3 4">
    <name type="scientific">Corynebacterium nuruki</name>
    <dbReference type="NCBI Taxonomy" id="1032851"/>
    <lineage>
        <taxon>Bacteria</taxon>
        <taxon>Bacillati</taxon>
        <taxon>Actinomycetota</taxon>
        <taxon>Actinomycetes</taxon>
        <taxon>Mycobacteriales</taxon>
        <taxon>Corynebacteriaceae</taxon>
        <taxon>Corynebacterium</taxon>
    </lineage>
</organism>
<dbReference type="Pfam" id="PF00795">
    <property type="entry name" value="CN_hydrolase"/>
    <property type="match status" value="1"/>
</dbReference>
<dbReference type="RefSeq" id="WP_010120453.1">
    <property type="nucleotide sequence ID" value="NZ_DAITTW010000064.1"/>
</dbReference>
<name>A0A3D4SXV4_9CORY</name>
<dbReference type="PANTHER" id="PTHR23088:SF27">
    <property type="entry name" value="DEAMINATED GLUTATHIONE AMIDASE"/>
    <property type="match status" value="1"/>
</dbReference>
<dbReference type="EMBL" id="DQID01000015">
    <property type="protein sequence ID" value="HCT13340.1"/>
    <property type="molecule type" value="Genomic_DNA"/>
</dbReference>
<dbReference type="Gene3D" id="3.60.110.10">
    <property type="entry name" value="Carbon-nitrogen hydrolase"/>
    <property type="match status" value="1"/>
</dbReference>
<dbReference type="InterPro" id="IPR036526">
    <property type="entry name" value="C-N_Hydrolase_sf"/>
</dbReference>
<keyword evidence="3" id="KW-0378">Hydrolase</keyword>
<evidence type="ECO:0000256" key="1">
    <source>
        <dbReference type="ARBA" id="ARBA00010613"/>
    </source>
</evidence>
<dbReference type="Proteomes" id="UP000261739">
    <property type="component" value="Unassembled WGS sequence"/>
</dbReference>
<protein>
    <submittedName>
        <fullName evidence="3">Amidohydrolase</fullName>
    </submittedName>
</protein>
<dbReference type="GO" id="GO:0016787">
    <property type="term" value="F:hydrolase activity"/>
    <property type="evidence" value="ECO:0007669"/>
    <property type="project" value="UniProtKB-KW"/>
</dbReference>
<sequence>MRIAAIQMSSVPDVAKNLAAIVRAVGEAARHGADLVVFPEAAMFPFDAGRLDVIAQPLDGPFATGVKKAAQDNDVTVVVGMFTPADTVYRLPSGELRTEAPTNAGEANHFRRVSNTLLITGPHGTDHYDKIHTFDAFGYRESDTVKPGNRRVVYDIDGVTIGLATCYDIRFPGHFYALAKAGATVMVVPTSWGDGPGKLEQWRTLTGARALDTTSYLVAAGQARPGSPDRYGQNDGPTGIGHSVAVGPDGARLAETGYVAQILVIDIDPNRVEKVRKGLPVLPGHDRDLAVSGVDLDDLRNLGVQPLGKN</sequence>
<dbReference type="CDD" id="cd07581">
    <property type="entry name" value="nitrilase_3"/>
    <property type="match status" value="1"/>
</dbReference>
<dbReference type="PROSITE" id="PS50263">
    <property type="entry name" value="CN_HYDROLASE"/>
    <property type="match status" value="1"/>
</dbReference>
<dbReference type="InterPro" id="IPR001110">
    <property type="entry name" value="UPF0012_CS"/>
</dbReference>
<accession>A0A3D4SXV4</accession>
<evidence type="ECO:0000313" key="3">
    <source>
        <dbReference type="EMBL" id="HCT13340.1"/>
    </source>
</evidence>
<reference evidence="3 4" key="1">
    <citation type="journal article" date="2018" name="Nat. Biotechnol.">
        <title>A standardized bacterial taxonomy based on genome phylogeny substantially revises the tree of life.</title>
        <authorList>
            <person name="Parks D.H."/>
            <person name="Chuvochina M."/>
            <person name="Waite D.W."/>
            <person name="Rinke C."/>
            <person name="Skarshewski A."/>
            <person name="Chaumeil P.A."/>
            <person name="Hugenholtz P."/>
        </authorList>
    </citation>
    <scope>NUCLEOTIDE SEQUENCE [LARGE SCALE GENOMIC DNA]</scope>
    <source>
        <strain evidence="3">UBA11247</strain>
    </source>
</reference>
<dbReference type="InterPro" id="IPR003010">
    <property type="entry name" value="C-N_Hydrolase"/>
</dbReference>
<proteinExistence type="inferred from homology"/>
<evidence type="ECO:0000313" key="4">
    <source>
        <dbReference type="Proteomes" id="UP000261739"/>
    </source>
</evidence>
<dbReference type="PROSITE" id="PS01227">
    <property type="entry name" value="UPF0012"/>
    <property type="match status" value="1"/>
</dbReference>
<comment type="caution">
    <text evidence="3">The sequence shown here is derived from an EMBL/GenBank/DDBJ whole genome shotgun (WGS) entry which is preliminary data.</text>
</comment>
<dbReference type="SUPFAM" id="SSF56317">
    <property type="entry name" value="Carbon-nitrogen hydrolase"/>
    <property type="match status" value="1"/>
</dbReference>
<dbReference type="STRING" id="863239.GCA_000213935_01595"/>
<dbReference type="PANTHER" id="PTHR23088">
    <property type="entry name" value="NITRILASE-RELATED"/>
    <property type="match status" value="1"/>
</dbReference>
<comment type="similarity">
    <text evidence="1">Belongs to the carbon-nitrogen hydrolase superfamily. NIT1/NIT2 family.</text>
</comment>